<evidence type="ECO:0000256" key="6">
    <source>
        <dbReference type="ARBA" id="ARBA00022729"/>
    </source>
</evidence>
<dbReference type="HOGENOM" id="CLU_044863_5_0_1"/>
<comment type="cofactor">
    <cofactor evidence="2 10">
        <name>Ca(2+)</name>
        <dbReference type="ChEBI" id="CHEBI:29108"/>
    </cofactor>
</comment>
<evidence type="ECO:0000256" key="5">
    <source>
        <dbReference type="ARBA" id="ARBA00022525"/>
    </source>
</evidence>
<dbReference type="Pfam" id="PF03211">
    <property type="entry name" value="Pectate_lyase"/>
    <property type="match status" value="1"/>
</dbReference>
<dbReference type="EMBL" id="CAOJ01017665">
    <property type="protein sequence ID" value="CCO37817.1"/>
    <property type="molecule type" value="Genomic_DNA"/>
</dbReference>
<evidence type="ECO:0000256" key="8">
    <source>
        <dbReference type="ARBA" id="ARBA00023239"/>
    </source>
</evidence>
<dbReference type="SUPFAM" id="SSF51126">
    <property type="entry name" value="Pectin lyase-like"/>
    <property type="match status" value="1"/>
</dbReference>
<dbReference type="AlphaFoldDB" id="M5CHG3"/>
<name>M5CHG3_THACB</name>
<dbReference type="InterPro" id="IPR011050">
    <property type="entry name" value="Pectin_lyase_fold/virulence"/>
</dbReference>
<comment type="similarity">
    <text evidence="4 10">Belongs to the polysaccharide lyase 3 family.</text>
</comment>
<gene>
    <name evidence="12" type="ORF">BN14_11977</name>
</gene>
<evidence type="ECO:0000256" key="11">
    <source>
        <dbReference type="SAM" id="MobiDB-lite"/>
    </source>
</evidence>
<feature type="signal peptide" evidence="10">
    <location>
        <begin position="1"/>
        <end position="22"/>
    </location>
</feature>
<comment type="catalytic activity">
    <reaction evidence="1 10">
        <text>Eliminative cleavage of (1-&gt;4)-alpha-D-galacturonan to give oligosaccharides with 4-deoxy-alpha-D-galact-4-enuronosyl groups at their non-reducing ends.</text>
        <dbReference type="EC" id="4.2.2.2"/>
    </reaction>
</comment>
<accession>M5CHG3</accession>
<organism evidence="12 13">
    <name type="scientific">Thanatephorus cucumeris (strain AG1-IB / isolate 7/3/14)</name>
    <name type="common">Lettuce bottom rot fungus</name>
    <name type="synonym">Rhizoctonia solani</name>
    <dbReference type="NCBI Taxonomy" id="1108050"/>
    <lineage>
        <taxon>Eukaryota</taxon>
        <taxon>Fungi</taxon>
        <taxon>Dikarya</taxon>
        <taxon>Basidiomycota</taxon>
        <taxon>Agaricomycotina</taxon>
        <taxon>Agaricomycetes</taxon>
        <taxon>Cantharellales</taxon>
        <taxon>Ceratobasidiaceae</taxon>
        <taxon>Rhizoctonia</taxon>
        <taxon>Rhizoctonia solani AG-1</taxon>
    </lineage>
</organism>
<dbReference type="PANTHER" id="PTHR33407:SF9">
    <property type="entry name" value="PECTATE LYASE F-RELATED"/>
    <property type="match status" value="1"/>
</dbReference>
<dbReference type="PANTHER" id="PTHR33407">
    <property type="entry name" value="PECTATE LYASE F-RELATED"/>
    <property type="match status" value="1"/>
</dbReference>
<dbReference type="Proteomes" id="UP000012065">
    <property type="component" value="Unassembled WGS sequence"/>
</dbReference>
<feature type="region of interest" description="Disordered" evidence="11">
    <location>
        <begin position="132"/>
        <end position="160"/>
    </location>
</feature>
<evidence type="ECO:0000313" key="13">
    <source>
        <dbReference type="Proteomes" id="UP000012065"/>
    </source>
</evidence>
<evidence type="ECO:0000256" key="7">
    <source>
        <dbReference type="ARBA" id="ARBA00022837"/>
    </source>
</evidence>
<evidence type="ECO:0000256" key="2">
    <source>
        <dbReference type="ARBA" id="ARBA00001913"/>
    </source>
</evidence>
<dbReference type="GO" id="GO:0030570">
    <property type="term" value="F:pectate lyase activity"/>
    <property type="evidence" value="ECO:0007669"/>
    <property type="project" value="UniProtKB-UniRule"/>
</dbReference>
<sequence length="170" mass="17791">MVQVSFATIAVIAGMLAQTTVAAPSDKRAASCSFPNPSSSTDVKFDAARSIKAGETFDGKNLRYSRGVKCGGQKEGGDKDAVFLLESGATLANAVIGKDQNEGVHCKGPCTIRNVWFEDVCEDAITIRQSSGTSTITGGGAKNADDKVVQHNGGGQSDAYQLRYRPPTSI</sequence>
<keyword evidence="8 10" id="KW-0456">Lyase</keyword>
<feature type="chain" id="PRO_5025091913" description="Pectate lyase" evidence="10">
    <location>
        <begin position="23"/>
        <end position="170"/>
    </location>
</feature>
<comment type="subcellular location">
    <subcellularLocation>
        <location evidence="3 10">Secreted</location>
    </subcellularLocation>
</comment>
<evidence type="ECO:0000256" key="10">
    <source>
        <dbReference type="RuleBase" id="RU367009"/>
    </source>
</evidence>
<keyword evidence="7 10" id="KW-0106">Calcium</keyword>
<evidence type="ECO:0000313" key="12">
    <source>
        <dbReference type="EMBL" id="CCO37817.1"/>
    </source>
</evidence>
<proteinExistence type="inferred from homology"/>
<evidence type="ECO:0000256" key="1">
    <source>
        <dbReference type="ARBA" id="ARBA00000695"/>
    </source>
</evidence>
<reference evidence="12 13" key="1">
    <citation type="journal article" date="2013" name="J. Biotechnol.">
        <title>Establishment and interpretation of the genome sequence of the phytopathogenic fungus Rhizoctonia solani AG1-IB isolate 7/3/14.</title>
        <authorList>
            <person name="Wibberg D.W."/>
            <person name="Jelonek L.J."/>
            <person name="Rupp O.R."/>
            <person name="Hennig M.H."/>
            <person name="Eikmeyer F.E."/>
            <person name="Goesmann A.G."/>
            <person name="Hartmann A.H."/>
            <person name="Borriss R.B."/>
            <person name="Grosch R.G."/>
            <person name="Puehler A.P."/>
            <person name="Schlueter A.S."/>
        </authorList>
    </citation>
    <scope>NUCLEOTIDE SEQUENCE [LARGE SCALE GENOMIC DNA]</scope>
    <source>
        <strain evidence="13">AG1-IB / isolate 7/3/14</strain>
    </source>
</reference>
<dbReference type="InterPro" id="IPR012334">
    <property type="entry name" value="Pectin_lyas_fold"/>
</dbReference>
<dbReference type="EC" id="4.2.2.2" evidence="10"/>
<comment type="function">
    <text evidence="9 10">Pectinolytic enzyme consist of four classes of enzymes: pectin lyase, polygalacturonase, pectin methylesterase and rhamnogalacturonase. Among pectinolytic enzymes, pectin lyase is the most important in depolymerization of pectin, since it cleaves internal glycosidic bonds of highly methylated pectins. Favors pectate, the anion, over pectin, the methyl ester.</text>
</comment>
<dbReference type="GO" id="GO:0005576">
    <property type="term" value="C:extracellular region"/>
    <property type="evidence" value="ECO:0007669"/>
    <property type="project" value="UniProtKB-SubCell"/>
</dbReference>
<keyword evidence="6 10" id="KW-0732">Signal</keyword>
<evidence type="ECO:0000256" key="3">
    <source>
        <dbReference type="ARBA" id="ARBA00004613"/>
    </source>
</evidence>
<keyword evidence="5 10" id="KW-0964">Secreted</keyword>
<evidence type="ECO:0000256" key="9">
    <source>
        <dbReference type="ARBA" id="ARBA00025679"/>
    </source>
</evidence>
<comment type="caution">
    <text evidence="12">The sequence shown here is derived from an EMBL/GenBank/DDBJ whole genome shotgun (WGS) entry which is preliminary data.</text>
</comment>
<dbReference type="InterPro" id="IPR004898">
    <property type="entry name" value="Pectate_lyase_PlyH/PlyE-like"/>
</dbReference>
<dbReference type="GO" id="GO:0045490">
    <property type="term" value="P:pectin catabolic process"/>
    <property type="evidence" value="ECO:0007669"/>
    <property type="project" value="TreeGrafter"/>
</dbReference>
<protein>
    <recommendedName>
        <fullName evidence="10">Pectate lyase</fullName>
        <ecNumber evidence="10">4.2.2.2</ecNumber>
    </recommendedName>
</protein>
<evidence type="ECO:0000256" key="4">
    <source>
        <dbReference type="ARBA" id="ARBA00006463"/>
    </source>
</evidence>
<dbReference type="Gene3D" id="2.160.20.10">
    <property type="entry name" value="Single-stranded right-handed beta-helix, Pectin lyase-like"/>
    <property type="match status" value="1"/>
</dbReference>